<dbReference type="SUPFAM" id="SSF46458">
    <property type="entry name" value="Globin-like"/>
    <property type="match status" value="1"/>
</dbReference>
<dbReference type="Pfam" id="PF01152">
    <property type="entry name" value="Bac_globin"/>
    <property type="match status" value="1"/>
</dbReference>
<dbReference type="GO" id="GO:0020037">
    <property type="term" value="F:heme binding"/>
    <property type="evidence" value="ECO:0007669"/>
    <property type="project" value="InterPro"/>
</dbReference>
<dbReference type="CDD" id="cd00454">
    <property type="entry name" value="TrHb1_N"/>
    <property type="match status" value="1"/>
</dbReference>
<dbReference type="EMBL" id="CP049056">
    <property type="protein sequence ID" value="QIE54228.1"/>
    <property type="molecule type" value="Genomic_DNA"/>
</dbReference>
<keyword evidence="7" id="KW-1185">Reference proteome</keyword>
<name>A0A7L5BU96_9RHOB</name>
<dbReference type="InterPro" id="IPR009050">
    <property type="entry name" value="Globin-like_sf"/>
</dbReference>
<dbReference type="RefSeq" id="WP_165094150.1">
    <property type="nucleotide sequence ID" value="NZ_CP049056.1"/>
</dbReference>
<evidence type="ECO:0000313" key="7">
    <source>
        <dbReference type="Proteomes" id="UP000503336"/>
    </source>
</evidence>
<evidence type="ECO:0000256" key="5">
    <source>
        <dbReference type="PIRSR" id="PIRSR601486-1"/>
    </source>
</evidence>
<proteinExistence type="predicted"/>
<dbReference type="AlphaFoldDB" id="A0A7L5BU96"/>
<evidence type="ECO:0000256" key="2">
    <source>
        <dbReference type="ARBA" id="ARBA00022617"/>
    </source>
</evidence>
<dbReference type="Proteomes" id="UP000503336">
    <property type="component" value="Chromosome"/>
</dbReference>
<dbReference type="InterPro" id="IPR012292">
    <property type="entry name" value="Globin/Proto"/>
</dbReference>
<evidence type="ECO:0000313" key="6">
    <source>
        <dbReference type="EMBL" id="QIE54228.1"/>
    </source>
</evidence>
<keyword evidence="2 5" id="KW-0349">Heme</keyword>
<dbReference type="GO" id="GO:0019825">
    <property type="term" value="F:oxygen binding"/>
    <property type="evidence" value="ECO:0007669"/>
    <property type="project" value="InterPro"/>
</dbReference>
<dbReference type="InterPro" id="IPR001486">
    <property type="entry name" value="Hemoglobin_trunc"/>
</dbReference>
<gene>
    <name evidence="6" type="ORF">G5B40_01470</name>
</gene>
<accession>A0A7L5BU96</accession>
<dbReference type="GO" id="GO:0046872">
    <property type="term" value="F:metal ion binding"/>
    <property type="evidence" value="ECO:0007669"/>
    <property type="project" value="UniProtKB-KW"/>
</dbReference>
<keyword evidence="1" id="KW-0813">Transport</keyword>
<organism evidence="6 7">
    <name type="scientific">Pikeienuella piscinae</name>
    <dbReference type="NCBI Taxonomy" id="2748098"/>
    <lineage>
        <taxon>Bacteria</taxon>
        <taxon>Pseudomonadati</taxon>
        <taxon>Pseudomonadota</taxon>
        <taxon>Alphaproteobacteria</taxon>
        <taxon>Rhodobacterales</taxon>
        <taxon>Paracoccaceae</taxon>
        <taxon>Pikeienuella</taxon>
    </lineage>
</organism>
<keyword evidence="4 5" id="KW-0408">Iron</keyword>
<evidence type="ECO:0000256" key="1">
    <source>
        <dbReference type="ARBA" id="ARBA00022448"/>
    </source>
</evidence>
<dbReference type="KEGG" id="hdh:G5B40_01470"/>
<sequence>MKPALAGGVLAAALLLTACDKDMMMEPEAASPSLYQRLGEKPAITAVVDQFVANVAADARINQYFAGADIPRLKAMLVDQICEASGGPCVYKGGDMKSVHDGMGVTDEAFNALVGDLVAALDQFNVPEQEQSELLAVLGGMKGDIVES</sequence>
<evidence type="ECO:0000256" key="4">
    <source>
        <dbReference type="ARBA" id="ARBA00023004"/>
    </source>
</evidence>
<feature type="binding site" description="distal binding residue" evidence="5">
    <location>
        <position position="100"/>
    </location>
    <ligand>
        <name>heme</name>
        <dbReference type="ChEBI" id="CHEBI:30413"/>
    </ligand>
    <ligandPart>
        <name>Fe</name>
        <dbReference type="ChEBI" id="CHEBI:18248"/>
    </ligandPart>
</feature>
<dbReference type="Gene3D" id="1.10.490.10">
    <property type="entry name" value="Globins"/>
    <property type="match status" value="1"/>
</dbReference>
<reference evidence="6 7" key="1">
    <citation type="submission" date="2020-02" db="EMBL/GenBank/DDBJ databases">
        <title>complete genome sequence of Rhodobacteraceae bacterium.</title>
        <authorList>
            <person name="Park J."/>
            <person name="Kim Y.-S."/>
            <person name="Kim K.-H."/>
        </authorList>
    </citation>
    <scope>NUCLEOTIDE SEQUENCE [LARGE SCALE GENOMIC DNA]</scope>
    <source>
        <strain evidence="6 7">RR4-56</strain>
    </source>
</reference>
<evidence type="ECO:0000256" key="3">
    <source>
        <dbReference type="ARBA" id="ARBA00022723"/>
    </source>
</evidence>
<dbReference type="PROSITE" id="PS51257">
    <property type="entry name" value="PROKAR_LIPOPROTEIN"/>
    <property type="match status" value="1"/>
</dbReference>
<keyword evidence="3 5" id="KW-0479">Metal-binding</keyword>
<protein>
    <submittedName>
        <fullName evidence="6">Group 1 truncated hemoglobin</fullName>
    </submittedName>
</protein>